<feature type="transmembrane region" description="Helical" evidence="7">
    <location>
        <begin position="80"/>
        <end position="97"/>
    </location>
</feature>
<feature type="transmembrane region" description="Helical" evidence="7">
    <location>
        <begin position="155"/>
        <end position="176"/>
    </location>
</feature>
<dbReference type="InterPro" id="IPR050925">
    <property type="entry name" value="Rhomboid_protease_S54"/>
</dbReference>
<dbReference type="Gene3D" id="1.20.1540.10">
    <property type="entry name" value="Rhomboid-like"/>
    <property type="match status" value="1"/>
</dbReference>
<evidence type="ECO:0000259" key="8">
    <source>
        <dbReference type="Pfam" id="PF01694"/>
    </source>
</evidence>
<protein>
    <recommendedName>
        <fullName evidence="8">Peptidase S54 rhomboid domain-containing protein</fullName>
    </recommendedName>
</protein>
<evidence type="ECO:0000313" key="9">
    <source>
        <dbReference type="EMBL" id="RIB35653.1"/>
    </source>
</evidence>
<sequence>MYTTYALIILNTIIFFLVIISRGDLIYLLGFSPARFLQQPWAILTSIFVHASFTHLFVNMLTLFFFGIPLENMIGKRRFITLYFLSGIFGNLLYFLMYFGEDIVGVGASGAIFGVLGAFAILRPSDYVIMFPILVPIPLSLAVFIWIGLNLFGMLFQIGNIGYAAHLGGLLVGISLGKKFKNKVYRYGIEEYINSFEF</sequence>
<feature type="domain" description="Peptidase S54 rhomboid" evidence="8">
    <location>
        <begin position="38"/>
        <end position="178"/>
    </location>
</feature>
<name>A0A397WRF9_9ARCH</name>
<dbReference type="Pfam" id="PF01694">
    <property type="entry name" value="Rhomboid"/>
    <property type="match status" value="1"/>
</dbReference>
<evidence type="ECO:0000256" key="1">
    <source>
        <dbReference type="ARBA" id="ARBA00004141"/>
    </source>
</evidence>
<dbReference type="PANTHER" id="PTHR43731:SF14">
    <property type="entry name" value="PRESENILIN-ASSOCIATED RHOMBOID-LIKE PROTEIN, MITOCHONDRIAL"/>
    <property type="match status" value="1"/>
</dbReference>
<dbReference type="InterPro" id="IPR022764">
    <property type="entry name" value="Peptidase_S54_rhomboid_dom"/>
</dbReference>
<feature type="transmembrane region" description="Helical" evidence="7">
    <location>
        <begin position="103"/>
        <end position="122"/>
    </location>
</feature>
<proteinExistence type="inferred from homology"/>
<dbReference type="SUPFAM" id="SSF144091">
    <property type="entry name" value="Rhomboid-like"/>
    <property type="match status" value="1"/>
</dbReference>
<evidence type="ECO:0000313" key="10">
    <source>
        <dbReference type="Proteomes" id="UP000266622"/>
    </source>
</evidence>
<evidence type="ECO:0000256" key="4">
    <source>
        <dbReference type="ARBA" id="ARBA00022801"/>
    </source>
</evidence>
<evidence type="ECO:0000256" key="6">
    <source>
        <dbReference type="ARBA" id="ARBA00023136"/>
    </source>
</evidence>
<comment type="caution">
    <text evidence="9">The sequence shown here is derived from an EMBL/GenBank/DDBJ whole genome shotgun (WGS) entry which is preliminary data.</text>
</comment>
<comment type="similarity">
    <text evidence="2">Belongs to the peptidase S54 family.</text>
</comment>
<dbReference type="AlphaFoldDB" id="A0A397WRF9"/>
<dbReference type="PANTHER" id="PTHR43731">
    <property type="entry name" value="RHOMBOID PROTEASE"/>
    <property type="match status" value="1"/>
</dbReference>
<evidence type="ECO:0000256" key="3">
    <source>
        <dbReference type="ARBA" id="ARBA00022692"/>
    </source>
</evidence>
<keyword evidence="5 7" id="KW-1133">Transmembrane helix</keyword>
<reference evidence="9 10" key="1">
    <citation type="journal article" date="2018" name="Syst. Appl. Microbiol.">
        <title>A new symbiotic nanoarchaeote (Candidatus Nanoclepta minutus) and its host (Zestosphaera tikiterensis gen. nov., sp. nov.) from a New Zealand hot spring.</title>
        <authorList>
            <person name="St John E."/>
            <person name="Liu Y."/>
            <person name="Podar M."/>
            <person name="Stott M.B."/>
            <person name="Meneghin J."/>
            <person name="Chen Z."/>
            <person name="Lagutin K."/>
            <person name="Mitchell K."/>
            <person name="Reysenbach A.L."/>
        </authorList>
    </citation>
    <scope>NUCLEOTIDE SEQUENCE [LARGE SCALE GENOMIC DNA]</scope>
    <source>
        <strain evidence="9">NZ3</strain>
    </source>
</reference>
<evidence type="ECO:0000256" key="2">
    <source>
        <dbReference type="ARBA" id="ARBA00009045"/>
    </source>
</evidence>
<dbReference type="EMBL" id="MWMI01000001">
    <property type="protein sequence ID" value="RIB35653.1"/>
    <property type="molecule type" value="Genomic_DNA"/>
</dbReference>
<dbReference type="InterPro" id="IPR035952">
    <property type="entry name" value="Rhomboid-like_sf"/>
</dbReference>
<accession>A0A397WRF9</accession>
<keyword evidence="4" id="KW-0378">Hydrolase</keyword>
<evidence type="ECO:0000256" key="7">
    <source>
        <dbReference type="SAM" id="Phobius"/>
    </source>
</evidence>
<comment type="subcellular location">
    <subcellularLocation>
        <location evidence="1">Membrane</location>
        <topology evidence="1">Multi-pass membrane protein</topology>
    </subcellularLocation>
</comment>
<organism evidence="9 10">
    <name type="scientific">Candidatus Nanoclepta minutus</name>
    <dbReference type="NCBI Taxonomy" id="1940235"/>
    <lineage>
        <taxon>Archaea</taxon>
        <taxon>Nanobdellota</taxon>
        <taxon>Candidatus Nanoclepta</taxon>
    </lineage>
</organism>
<feature type="transmembrane region" description="Helical" evidence="7">
    <location>
        <begin position="41"/>
        <end position="68"/>
    </location>
</feature>
<keyword evidence="6 7" id="KW-0472">Membrane</keyword>
<keyword evidence="3 7" id="KW-0812">Transmembrane</keyword>
<gene>
    <name evidence="9" type="ORF">BXU00_00945</name>
</gene>
<dbReference type="GO" id="GO:0004252">
    <property type="term" value="F:serine-type endopeptidase activity"/>
    <property type="evidence" value="ECO:0007669"/>
    <property type="project" value="InterPro"/>
</dbReference>
<dbReference type="GO" id="GO:0016020">
    <property type="term" value="C:membrane"/>
    <property type="evidence" value="ECO:0007669"/>
    <property type="project" value="UniProtKB-SubCell"/>
</dbReference>
<feature type="transmembrane region" description="Helical" evidence="7">
    <location>
        <begin position="7"/>
        <end position="29"/>
    </location>
</feature>
<dbReference type="Proteomes" id="UP000266622">
    <property type="component" value="Unassembled WGS sequence"/>
</dbReference>
<feature type="transmembrane region" description="Helical" evidence="7">
    <location>
        <begin position="129"/>
        <end position="149"/>
    </location>
</feature>
<evidence type="ECO:0000256" key="5">
    <source>
        <dbReference type="ARBA" id="ARBA00022989"/>
    </source>
</evidence>